<feature type="transmembrane region" description="Helical" evidence="9">
    <location>
        <begin position="413"/>
        <end position="431"/>
    </location>
</feature>
<feature type="transmembrane region" description="Helical" evidence="9">
    <location>
        <begin position="84"/>
        <end position="109"/>
    </location>
</feature>
<comment type="caution">
    <text evidence="10">The sequence shown here is derived from an EMBL/GenBank/DDBJ whole genome shotgun (WGS) entry which is preliminary data.</text>
</comment>
<dbReference type="PANTHER" id="PTHR42770">
    <property type="entry name" value="AMINO ACID TRANSPORTER-RELATED"/>
    <property type="match status" value="1"/>
</dbReference>
<feature type="transmembrane region" description="Helical" evidence="9">
    <location>
        <begin position="232"/>
        <end position="256"/>
    </location>
</feature>
<feature type="transmembrane region" description="Helical" evidence="9">
    <location>
        <begin position="276"/>
        <end position="309"/>
    </location>
</feature>
<dbReference type="Proteomes" id="UP000537131">
    <property type="component" value="Unassembled WGS sequence"/>
</dbReference>
<comment type="similarity">
    <text evidence="2">Belongs to the amino acid-polyamine-organocation (APC) superfamily. Basic amino acid/polyamine antiporter (APA) (TC 2.A.3.2) family.</text>
</comment>
<dbReference type="PANTHER" id="PTHR42770:SF4">
    <property type="entry name" value="ARGININE_ORNITHINE ANTIPORTER-RELATED"/>
    <property type="match status" value="1"/>
</dbReference>
<keyword evidence="7 9" id="KW-1133">Transmembrane helix</keyword>
<evidence type="ECO:0000256" key="1">
    <source>
        <dbReference type="ARBA" id="ARBA00004651"/>
    </source>
</evidence>
<gene>
    <name evidence="10" type="ORF">HBE96_15255</name>
</gene>
<proteinExistence type="inferred from homology"/>
<dbReference type="EMBL" id="JABBNI010000029">
    <property type="protein sequence ID" value="NMM64006.1"/>
    <property type="molecule type" value="Genomic_DNA"/>
</dbReference>
<evidence type="ECO:0000256" key="6">
    <source>
        <dbReference type="ARBA" id="ARBA00022970"/>
    </source>
</evidence>
<dbReference type="PIRSF" id="PIRSF006060">
    <property type="entry name" value="AA_transporter"/>
    <property type="match status" value="1"/>
</dbReference>
<sequence>MKKEKKLGLTLLLAFGIGSMIGGGIFNSPTDLITKANPKAVLIAWGIGGTGVIFLALIFQLLANRRPELTGGIFTYAKEGFGEFMGFNSAWGYWLNALLGNVAMFILIFKTLNSLVGEMKPLVSFLMASALLWFIHFIQTRGCKSVGIINAIATAGKIVPLLLVIILGITIFKSQVFNVQNWKTVIVSTGDTATVASQVKGAMGTILWCFIGVEAATVLSERAKSQKIVGTATVLSLLVVLLINVLITVAAMGSIPAKVLASSQTPLADVLIRTSIGNIGAIIVKIGLIVALLGNLMSWIMLTAEIAYIAAKGGSMPKWFTKLNSHDAPVNALLITDLVTQIFIFSLFSPALQSAYNTVFLVATTCILVPYLFSSLYAFKVSMQDNLGIKDKIVSLLASVYSVYVIYAVGIKYLGAALIMYAIGVFVYLRARKEQNKPITSKEKISISIVSLLGVLMIVMIVTGKIQL</sequence>
<evidence type="ECO:0000256" key="3">
    <source>
        <dbReference type="ARBA" id="ARBA00022448"/>
    </source>
</evidence>
<evidence type="ECO:0000256" key="5">
    <source>
        <dbReference type="ARBA" id="ARBA00022692"/>
    </source>
</evidence>
<dbReference type="GO" id="GO:0005886">
    <property type="term" value="C:plasma membrane"/>
    <property type="evidence" value="ECO:0007669"/>
    <property type="project" value="UniProtKB-SubCell"/>
</dbReference>
<feature type="transmembrane region" description="Helical" evidence="9">
    <location>
        <begin position="201"/>
        <end position="220"/>
    </location>
</feature>
<evidence type="ECO:0000313" key="10">
    <source>
        <dbReference type="EMBL" id="NMM64006.1"/>
    </source>
</evidence>
<dbReference type="InterPro" id="IPR004754">
    <property type="entry name" value="Amino_acid_antiprt"/>
</dbReference>
<dbReference type="AlphaFoldDB" id="A0A7Y0HQC6"/>
<dbReference type="Gene3D" id="1.20.1740.10">
    <property type="entry name" value="Amino acid/polyamine transporter I"/>
    <property type="match status" value="1"/>
</dbReference>
<name>A0A7Y0HQC6_9CLOT</name>
<dbReference type="NCBIfam" id="TIGR00905">
    <property type="entry name" value="2A0302"/>
    <property type="match status" value="1"/>
</dbReference>
<feature type="transmembrane region" description="Helical" evidence="9">
    <location>
        <begin position="330"/>
        <end position="352"/>
    </location>
</feature>
<evidence type="ECO:0000256" key="4">
    <source>
        <dbReference type="ARBA" id="ARBA00022475"/>
    </source>
</evidence>
<dbReference type="GO" id="GO:0022857">
    <property type="term" value="F:transmembrane transporter activity"/>
    <property type="evidence" value="ECO:0007669"/>
    <property type="project" value="InterPro"/>
</dbReference>
<evidence type="ECO:0000256" key="8">
    <source>
        <dbReference type="ARBA" id="ARBA00023136"/>
    </source>
</evidence>
<keyword evidence="8 9" id="KW-0472">Membrane</keyword>
<protein>
    <submittedName>
        <fullName evidence="10">Amino acid permease</fullName>
    </submittedName>
</protein>
<evidence type="ECO:0000256" key="9">
    <source>
        <dbReference type="SAM" id="Phobius"/>
    </source>
</evidence>
<evidence type="ECO:0000256" key="2">
    <source>
        <dbReference type="ARBA" id="ARBA00008220"/>
    </source>
</evidence>
<feature type="transmembrane region" description="Helical" evidence="9">
    <location>
        <begin position="358"/>
        <end position="379"/>
    </location>
</feature>
<feature type="transmembrane region" description="Helical" evidence="9">
    <location>
        <begin position="121"/>
        <end position="138"/>
    </location>
</feature>
<dbReference type="RefSeq" id="WP_169298603.1">
    <property type="nucleotide sequence ID" value="NZ_JABBNI010000029.1"/>
</dbReference>
<keyword evidence="6" id="KW-0029">Amino-acid transport</keyword>
<evidence type="ECO:0000313" key="11">
    <source>
        <dbReference type="Proteomes" id="UP000537131"/>
    </source>
</evidence>
<feature type="transmembrane region" description="Helical" evidence="9">
    <location>
        <begin position="42"/>
        <end position="63"/>
    </location>
</feature>
<evidence type="ECO:0000256" key="7">
    <source>
        <dbReference type="ARBA" id="ARBA00022989"/>
    </source>
</evidence>
<comment type="subcellular location">
    <subcellularLocation>
        <location evidence="1">Cell membrane</location>
        <topology evidence="1">Multi-pass membrane protein</topology>
    </subcellularLocation>
</comment>
<keyword evidence="11" id="KW-1185">Reference proteome</keyword>
<dbReference type="Pfam" id="PF13520">
    <property type="entry name" value="AA_permease_2"/>
    <property type="match status" value="1"/>
</dbReference>
<keyword evidence="3" id="KW-0813">Transport</keyword>
<feature type="transmembrane region" description="Helical" evidence="9">
    <location>
        <begin position="150"/>
        <end position="172"/>
    </location>
</feature>
<keyword evidence="5 9" id="KW-0812">Transmembrane</keyword>
<keyword evidence="4" id="KW-1003">Cell membrane</keyword>
<dbReference type="InterPro" id="IPR050367">
    <property type="entry name" value="APC_superfamily"/>
</dbReference>
<dbReference type="GO" id="GO:0006865">
    <property type="term" value="P:amino acid transport"/>
    <property type="evidence" value="ECO:0007669"/>
    <property type="project" value="UniProtKB-KW"/>
</dbReference>
<dbReference type="InterPro" id="IPR002293">
    <property type="entry name" value="AA/rel_permease1"/>
</dbReference>
<reference evidence="10 11" key="1">
    <citation type="submission" date="2020-06" db="EMBL/GenBank/DDBJ databases">
        <title>Complete Genome Sequence of Clostridium muelleri sp. nov. P21T, an Acid-Alcohol Producing Acetogen Isolated from Old Hay.</title>
        <authorList>
            <person name="Duncan K.E."/>
            <person name="Tanner R.S."/>
        </authorList>
    </citation>
    <scope>NUCLEOTIDE SEQUENCE [LARGE SCALE GENOMIC DNA]</scope>
    <source>
        <strain evidence="10 11">P21</strain>
    </source>
</reference>
<organism evidence="10 11">
    <name type="scientific">Clostridium muellerianum</name>
    <dbReference type="NCBI Taxonomy" id="2716538"/>
    <lineage>
        <taxon>Bacteria</taxon>
        <taxon>Bacillati</taxon>
        <taxon>Bacillota</taxon>
        <taxon>Clostridia</taxon>
        <taxon>Eubacteriales</taxon>
        <taxon>Clostridiaceae</taxon>
        <taxon>Clostridium</taxon>
    </lineage>
</organism>
<accession>A0A7Y0HQC6</accession>
<feature type="transmembrane region" description="Helical" evidence="9">
    <location>
        <begin position="443"/>
        <end position="462"/>
    </location>
</feature>